<comment type="caution">
    <text evidence="1">The sequence shown here is derived from an EMBL/GenBank/DDBJ whole genome shotgun (WGS) entry which is preliminary data.</text>
</comment>
<proteinExistence type="predicted"/>
<gene>
    <name evidence="1" type="ORF">GK108_12435</name>
</gene>
<dbReference type="Proteomes" id="UP000474175">
    <property type="component" value="Unassembled WGS sequence"/>
</dbReference>
<protein>
    <submittedName>
        <fullName evidence="1">Uncharacterized protein</fullName>
    </submittedName>
</protein>
<dbReference type="EMBL" id="JAAFZH010000004">
    <property type="protein sequence ID" value="NDU95682.1"/>
    <property type="molecule type" value="Genomic_DNA"/>
</dbReference>
<dbReference type="AlphaFoldDB" id="A0A6L9L8K4"/>
<name>A0A6L9L8K4_9BACT</name>
<evidence type="ECO:0000313" key="1">
    <source>
        <dbReference type="EMBL" id="NDU95682.1"/>
    </source>
</evidence>
<reference evidence="1 2" key="1">
    <citation type="submission" date="2020-02" db="EMBL/GenBank/DDBJ databases">
        <title>Draft genome sequence of two Spirosoma agri KCTC 52727 and Spirosoma terrae KCTC 52035.</title>
        <authorList>
            <person name="Rojas J."/>
            <person name="Ambika Manirajan B."/>
            <person name="Suarez C."/>
            <person name="Ratering S."/>
            <person name="Schnell S."/>
        </authorList>
    </citation>
    <scope>NUCLEOTIDE SEQUENCE [LARGE SCALE GENOMIC DNA]</scope>
    <source>
        <strain evidence="1 2">KCTC 52035</strain>
    </source>
</reference>
<evidence type="ECO:0000313" key="2">
    <source>
        <dbReference type="Proteomes" id="UP000474175"/>
    </source>
</evidence>
<sequence length="231" mass="26511">MNRQNVQALRVEWANIKPRAINLFHQLLIQMGRFGVKWVLFIDGMGNDDPIELNHRDIPHVTGLNLKPVDVDSHDIVVWGIMADGSLLAESSQNGASFKMSVDTIDTDHLLQILDSGYLYLDEPKSHTEPVEGPLTLDTPFTIWWSPETEEEAREWQKDAKDKGDVSWYTVDTEHYRQDGQPQMDFFINTTIGRALTYYERPDAIAQYFKEVEDAFDQINQLFKGKHGTSV</sequence>
<dbReference type="RefSeq" id="WP_163948181.1">
    <property type="nucleotide sequence ID" value="NZ_JAAFZH010000004.1"/>
</dbReference>
<keyword evidence="2" id="KW-1185">Reference proteome</keyword>
<accession>A0A6L9L8K4</accession>
<organism evidence="1 2">
    <name type="scientific">Spirosoma terrae</name>
    <dbReference type="NCBI Taxonomy" id="1968276"/>
    <lineage>
        <taxon>Bacteria</taxon>
        <taxon>Pseudomonadati</taxon>
        <taxon>Bacteroidota</taxon>
        <taxon>Cytophagia</taxon>
        <taxon>Cytophagales</taxon>
        <taxon>Cytophagaceae</taxon>
        <taxon>Spirosoma</taxon>
    </lineage>
</organism>